<feature type="domain" description="HTH cro/C1-type" evidence="3">
    <location>
        <begin position="10"/>
        <end position="64"/>
    </location>
</feature>
<dbReference type="InterPro" id="IPR001387">
    <property type="entry name" value="Cro/C1-type_HTH"/>
</dbReference>
<dbReference type="SUPFAM" id="SSF47413">
    <property type="entry name" value="lambda repressor-like DNA-binding domains"/>
    <property type="match status" value="1"/>
</dbReference>
<keyword evidence="2" id="KW-0472">Membrane</keyword>
<organism evidence="4 5">
    <name type="scientific">Candidatus Fimihabitans intestinipullorum</name>
    <dbReference type="NCBI Taxonomy" id="2840820"/>
    <lineage>
        <taxon>Bacteria</taxon>
        <taxon>Bacillati</taxon>
        <taxon>Mycoplasmatota</taxon>
        <taxon>Mycoplasmatota incertae sedis</taxon>
        <taxon>Candidatus Fimihabitans</taxon>
    </lineage>
</organism>
<evidence type="ECO:0000259" key="3">
    <source>
        <dbReference type="PROSITE" id="PS50943"/>
    </source>
</evidence>
<keyword evidence="2" id="KW-1133">Transmembrane helix</keyword>
<evidence type="ECO:0000313" key="5">
    <source>
        <dbReference type="Proteomes" id="UP000824087"/>
    </source>
</evidence>
<evidence type="ECO:0000256" key="2">
    <source>
        <dbReference type="SAM" id="Phobius"/>
    </source>
</evidence>
<dbReference type="PANTHER" id="PTHR46558:SF11">
    <property type="entry name" value="HTH-TYPE TRANSCRIPTIONAL REGULATOR XRE"/>
    <property type="match status" value="1"/>
</dbReference>
<dbReference type="PANTHER" id="PTHR46558">
    <property type="entry name" value="TRACRIPTIONAL REGULATORY PROTEIN-RELATED-RELATED"/>
    <property type="match status" value="1"/>
</dbReference>
<proteinExistence type="predicted"/>
<dbReference type="Proteomes" id="UP000824087">
    <property type="component" value="Unassembled WGS sequence"/>
</dbReference>
<evidence type="ECO:0000313" key="4">
    <source>
        <dbReference type="EMBL" id="HIU22491.1"/>
    </source>
</evidence>
<feature type="transmembrane region" description="Helical" evidence="2">
    <location>
        <begin position="94"/>
        <end position="117"/>
    </location>
</feature>
<protein>
    <submittedName>
        <fullName evidence="4">Helix-turn-helix domain-containing protein</fullName>
    </submittedName>
</protein>
<keyword evidence="1" id="KW-0238">DNA-binding</keyword>
<dbReference type="Gene3D" id="1.10.260.40">
    <property type="entry name" value="lambda repressor-like DNA-binding domains"/>
    <property type="match status" value="1"/>
</dbReference>
<dbReference type="Pfam" id="PF01381">
    <property type="entry name" value="HTH_3"/>
    <property type="match status" value="1"/>
</dbReference>
<comment type="caution">
    <text evidence="4">The sequence shown here is derived from an EMBL/GenBank/DDBJ whole genome shotgun (WGS) entry which is preliminary data.</text>
</comment>
<reference evidence="4" key="1">
    <citation type="submission" date="2020-10" db="EMBL/GenBank/DDBJ databases">
        <authorList>
            <person name="Gilroy R."/>
        </authorList>
    </citation>
    <scope>NUCLEOTIDE SEQUENCE</scope>
    <source>
        <strain evidence="4">CHK197-8231</strain>
    </source>
</reference>
<name>A0A9D1L3D5_9BACT</name>
<reference evidence="4" key="2">
    <citation type="journal article" date="2021" name="PeerJ">
        <title>Extensive microbial diversity within the chicken gut microbiome revealed by metagenomics and culture.</title>
        <authorList>
            <person name="Gilroy R."/>
            <person name="Ravi A."/>
            <person name="Getino M."/>
            <person name="Pursley I."/>
            <person name="Horton D.L."/>
            <person name="Alikhan N.F."/>
            <person name="Baker D."/>
            <person name="Gharbi K."/>
            <person name="Hall N."/>
            <person name="Watson M."/>
            <person name="Adriaenssens E.M."/>
            <person name="Foster-Nyarko E."/>
            <person name="Jarju S."/>
            <person name="Secka A."/>
            <person name="Antonio M."/>
            <person name="Oren A."/>
            <person name="Chaudhuri R.R."/>
            <person name="La Ragione R."/>
            <person name="Hildebrand F."/>
            <person name="Pallen M.J."/>
        </authorList>
    </citation>
    <scope>NUCLEOTIDE SEQUENCE</scope>
    <source>
        <strain evidence="4">CHK197-8231</strain>
    </source>
</reference>
<sequence length="337" mass="39192">MDNNKIGKFIASLRKEKGLTQQELGAKLFVTDKAVSKWERGLSLPDISLLEKLATELGTDIYSILQIEQKNHVDVEKILNEERRKLKKQVIKKTILIMLPFFIILSVVLFKLIPFGYDVIPIRYTHNEDKLIHLGIPKFSWHMESYEDSYSYKSFRGQNILKSEMKNYLNTLEHIACNDTTYYYDSDADVTVVNYSVTGNIFYNTASYNIKNGNYCDQLQIKEYKEKLGMLNTIRTLNDEESELSIYFIPSLKKEDGCNKWLASLKIYYGDDESTVLEVSNGTFEIKEDELVYYRTEISEQKSGLEIPNVSTFVIKDKNLILKENYLDDYEKGIILK</sequence>
<dbReference type="AlphaFoldDB" id="A0A9D1L3D5"/>
<accession>A0A9D1L3D5</accession>
<evidence type="ECO:0000256" key="1">
    <source>
        <dbReference type="ARBA" id="ARBA00023125"/>
    </source>
</evidence>
<dbReference type="EMBL" id="DVML01000017">
    <property type="protein sequence ID" value="HIU22491.1"/>
    <property type="molecule type" value="Genomic_DNA"/>
</dbReference>
<dbReference type="PROSITE" id="PS50943">
    <property type="entry name" value="HTH_CROC1"/>
    <property type="match status" value="1"/>
</dbReference>
<dbReference type="InterPro" id="IPR010982">
    <property type="entry name" value="Lambda_DNA-bd_dom_sf"/>
</dbReference>
<keyword evidence="2" id="KW-0812">Transmembrane</keyword>
<dbReference type="SMART" id="SM00530">
    <property type="entry name" value="HTH_XRE"/>
    <property type="match status" value="1"/>
</dbReference>
<dbReference type="CDD" id="cd00093">
    <property type="entry name" value="HTH_XRE"/>
    <property type="match status" value="1"/>
</dbReference>
<gene>
    <name evidence="4" type="ORF">IAD49_02795</name>
</gene>
<dbReference type="GO" id="GO:0003677">
    <property type="term" value="F:DNA binding"/>
    <property type="evidence" value="ECO:0007669"/>
    <property type="project" value="UniProtKB-KW"/>
</dbReference>